<dbReference type="AlphaFoldDB" id="A0A1H8CGQ6"/>
<evidence type="ECO:0000313" key="3">
    <source>
        <dbReference type="Proteomes" id="UP000199695"/>
    </source>
</evidence>
<keyword evidence="1" id="KW-0812">Transmembrane</keyword>
<organism evidence="2 3">
    <name type="scientific">Lihuaxuella thermophila</name>
    <dbReference type="NCBI Taxonomy" id="1173111"/>
    <lineage>
        <taxon>Bacteria</taxon>
        <taxon>Bacillati</taxon>
        <taxon>Bacillota</taxon>
        <taxon>Bacilli</taxon>
        <taxon>Bacillales</taxon>
        <taxon>Thermoactinomycetaceae</taxon>
        <taxon>Lihuaxuella</taxon>
    </lineage>
</organism>
<dbReference type="EMBL" id="FOCQ01000003">
    <property type="protein sequence ID" value="SEM94471.1"/>
    <property type="molecule type" value="Genomic_DNA"/>
</dbReference>
<sequence length="86" mass="9466">MSNVTKRGAGVSFIAISAFFISSKYISAAIYGSNQVSWNIELFSGLLGIVGDTLTHLSILAFVIGVAYIIWGEYEEWHFRKGKSTE</sequence>
<protein>
    <submittedName>
        <fullName evidence="2">Uncharacterized protein</fullName>
    </submittedName>
</protein>
<evidence type="ECO:0000256" key="1">
    <source>
        <dbReference type="SAM" id="Phobius"/>
    </source>
</evidence>
<reference evidence="2 3" key="1">
    <citation type="submission" date="2016-10" db="EMBL/GenBank/DDBJ databases">
        <authorList>
            <person name="de Groot N.N."/>
        </authorList>
    </citation>
    <scope>NUCLEOTIDE SEQUENCE [LARGE SCALE GENOMIC DNA]</scope>
    <source>
        <strain evidence="2 3">DSM 46701</strain>
    </source>
</reference>
<evidence type="ECO:0000313" key="2">
    <source>
        <dbReference type="EMBL" id="SEM94471.1"/>
    </source>
</evidence>
<dbReference type="STRING" id="1173111.SAMN05444955_103307"/>
<proteinExistence type="predicted"/>
<name>A0A1H8CGQ6_9BACL</name>
<accession>A0A1H8CGQ6</accession>
<keyword evidence="1" id="KW-1133">Transmembrane helix</keyword>
<keyword evidence="1" id="KW-0472">Membrane</keyword>
<dbReference type="Proteomes" id="UP000199695">
    <property type="component" value="Unassembled WGS sequence"/>
</dbReference>
<gene>
    <name evidence="2" type="ORF">SAMN05444955_103307</name>
</gene>
<keyword evidence="3" id="KW-1185">Reference proteome</keyword>
<feature type="transmembrane region" description="Helical" evidence="1">
    <location>
        <begin position="44"/>
        <end position="71"/>
    </location>
</feature>